<comment type="caution">
    <text evidence="3">The sequence shown here is derived from an EMBL/GenBank/DDBJ whole genome shotgun (WGS) entry which is preliminary data.</text>
</comment>
<dbReference type="PANTHER" id="PTHR32305:SF15">
    <property type="entry name" value="PROTEIN RHSA-RELATED"/>
    <property type="match status" value="1"/>
</dbReference>
<keyword evidence="4" id="KW-1185">Reference proteome</keyword>
<dbReference type="AlphaFoldDB" id="A0A8J7IXR4"/>
<dbReference type="EMBL" id="JADEWZ010000069">
    <property type="protein sequence ID" value="MBE9118937.1"/>
    <property type="molecule type" value="Genomic_DNA"/>
</dbReference>
<dbReference type="Gene3D" id="2.180.10.10">
    <property type="entry name" value="RHS repeat-associated core"/>
    <property type="match status" value="1"/>
</dbReference>
<evidence type="ECO:0000259" key="2">
    <source>
        <dbReference type="Pfam" id="PF25023"/>
    </source>
</evidence>
<dbReference type="Pfam" id="PF25023">
    <property type="entry name" value="TEN_YD-shell"/>
    <property type="match status" value="1"/>
</dbReference>
<keyword evidence="1" id="KW-0677">Repeat</keyword>
<dbReference type="PANTHER" id="PTHR32305">
    <property type="match status" value="1"/>
</dbReference>
<feature type="domain" description="Teneurin-like YD-shell" evidence="2">
    <location>
        <begin position="7"/>
        <end position="103"/>
    </location>
</feature>
<dbReference type="RefSeq" id="WP_194032033.1">
    <property type="nucleotide sequence ID" value="NZ_JADEWZ010000069.1"/>
</dbReference>
<organism evidence="3 4">
    <name type="scientific">Lusitaniella coriacea LEGE 07157</name>
    <dbReference type="NCBI Taxonomy" id="945747"/>
    <lineage>
        <taxon>Bacteria</taxon>
        <taxon>Bacillati</taxon>
        <taxon>Cyanobacteriota</taxon>
        <taxon>Cyanophyceae</taxon>
        <taxon>Spirulinales</taxon>
        <taxon>Lusitaniellaceae</taxon>
        <taxon>Lusitaniella</taxon>
    </lineage>
</organism>
<protein>
    <submittedName>
        <fullName evidence="3">RHS repeat-associated core domain-containing protein</fullName>
    </submittedName>
</protein>
<dbReference type="InterPro" id="IPR022385">
    <property type="entry name" value="Rhs_assc_core"/>
</dbReference>
<evidence type="ECO:0000313" key="4">
    <source>
        <dbReference type="Proteomes" id="UP000654482"/>
    </source>
</evidence>
<evidence type="ECO:0000313" key="3">
    <source>
        <dbReference type="EMBL" id="MBE9118937.1"/>
    </source>
</evidence>
<name>A0A8J7IXR4_9CYAN</name>
<dbReference type="Proteomes" id="UP000654482">
    <property type="component" value="Unassembled WGS sequence"/>
</dbReference>
<sequence>MVIANCFDGMGSVIGLADGAGSQVTGFEYDSFGNLRTPEGLPAEVGGDFRFQGQWLESNTDFYHMRARYYDPEVGRFVSRDPVDLIETEPESSNPYQFVYNNPLIYSDPTGMFTITELSAAQNIQDQLGSIKSLLGAELKDYLRERIQEVTSDLLLRSLMPFVPQLSGFKEVKSTFGKNNNTFKAGNVFEDLITKNICKVFGEAGSEILNHIYLEAGVKINGDPSANGFGCNQLDLVDFIRKAGWATDPRPDYIISPVKPKENVSTKEKGWLIGDFKIAVRSIISEYSADPDQWLAMTRYAKKHQTLPIVSFTTFYSGNRAMHERIARAALKQGVIVVILSAVKKQGFR</sequence>
<evidence type="ECO:0000256" key="1">
    <source>
        <dbReference type="ARBA" id="ARBA00022737"/>
    </source>
</evidence>
<dbReference type="InterPro" id="IPR050708">
    <property type="entry name" value="T6SS_VgrG/RHS"/>
</dbReference>
<dbReference type="NCBIfam" id="TIGR03696">
    <property type="entry name" value="Rhs_assc_core"/>
    <property type="match status" value="1"/>
</dbReference>
<accession>A0A8J7IXR4</accession>
<proteinExistence type="predicted"/>
<reference evidence="3" key="1">
    <citation type="submission" date="2020-10" db="EMBL/GenBank/DDBJ databases">
        <authorList>
            <person name="Castelo-Branco R."/>
            <person name="Eusebio N."/>
            <person name="Adriana R."/>
            <person name="Vieira A."/>
            <person name="Brugerolle De Fraissinette N."/>
            <person name="Rezende De Castro R."/>
            <person name="Schneider M.P."/>
            <person name="Vasconcelos V."/>
            <person name="Leao P.N."/>
        </authorList>
    </citation>
    <scope>NUCLEOTIDE SEQUENCE</scope>
    <source>
        <strain evidence="3">LEGE 07157</strain>
    </source>
</reference>
<gene>
    <name evidence="3" type="ORF">IQ249_23900</name>
</gene>
<dbReference type="InterPro" id="IPR056823">
    <property type="entry name" value="TEN-like_YD-shell"/>
</dbReference>